<organism evidence="2 3">
    <name type="scientific">Acer yangbiense</name>
    <dbReference type="NCBI Taxonomy" id="1000413"/>
    <lineage>
        <taxon>Eukaryota</taxon>
        <taxon>Viridiplantae</taxon>
        <taxon>Streptophyta</taxon>
        <taxon>Embryophyta</taxon>
        <taxon>Tracheophyta</taxon>
        <taxon>Spermatophyta</taxon>
        <taxon>Magnoliopsida</taxon>
        <taxon>eudicotyledons</taxon>
        <taxon>Gunneridae</taxon>
        <taxon>Pentapetalae</taxon>
        <taxon>rosids</taxon>
        <taxon>malvids</taxon>
        <taxon>Sapindales</taxon>
        <taxon>Sapindaceae</taxon>
        <taxon>Hippocastanoideae</taxon>
        <taxon>Acereae</taxon>
        <taxon>Acer</taxon>
    </lineage>
</organism>
<dbReference type="Proteomes" id="UP000323000">
    <property type="component" value="Chromosome 12"/>
</dbReference>
<proteinExistence type="predicted"/>
<dbReference type="AlphaFoldDB" id="A0A5C7GVN6"/>
<feature type="domain" description="Cyclin C-terminal" evidence="1">
    <location>
        <begin position="111"/>
        <end position="183"/>
    </location>
</feature>
<dbReference type="OrthoDB" id="1815552at2759"/>
<gene>
    <name evidence="2" type="ORF">EZV62_024643</name>
</gene>
<name>A0A5C7GVN6_9ROSI</name>
<dbReference type="InterPro" id="IPR004367">
    <property type="entry name" value="Cyclin_C-dom"/>
</dbReference>
<protein>
    <recommendedName>
        <fullName evidence="1">Cyclin C-terminal domain-containing protein</fullName>
    </recommendedName>
</protein>
<dbReference type="EMBL" id="VAHF01000012">
    <property type="protein sequence ID" value="TXG48768.1"/>
    <property type="molecule type" value="Genomic_DNA"/>
</dbReference>
<reference evidence="3" key="1">
    <citation type="journal article" date="2019" name="Gigascience">
        <title>De novo genome assembly of the endangered Acer yangbiense, a plant species with extremely small populations endemic to Yunnan Province, China.</title>
        <authorList>
            <person name="Yang J."/>
            <person name="Wariss H.M."/>
            <person name="Tao L."/>
            <person name="Zhang R."/>
            <person name="Yun Q."/>
            <person name="Hollingsworth P."/>
            <person name="Dao Z."/>
            <person name="Luo G."/>
            <person name="Guo H."/>
            <person name="Ma Y."/>
            <person name="Sun W."/>
        </authorList>
    </citation>
    <scope>NUCLEOTIDE SEQUENCE [LARGE SCALE GENOMIC DNA]</scope>
    <source>
        <strain evidence="3">cv. Malutang</strain>
    </source>
</reference>
<keyword evidence="3" id="KW-1185">Reference proteome</keyword>
<dbReference type="Gene3D" id="1.10.472.10">
    <property type="entry name" value="Cyclin-like"/>
    <property type="match status" value="1"/>
</dbReference>
<sequence>MNIFDCYESRFPTHGPFTRLVPRIALSSLISVWQLNNNDSIVEDFKRNCNFEESYFKNLESRSARILVEINMLKEPMPIVKLVKYFASVIHAEHHIVKSIEGASIVKINEAMHEIEFTKFRPSILASASVLASALDVHYSEFQQLKELFLEDCNLLDEAQLDQCVNDIMVKCTVEKFKALNSAEGSSKRFIQLSSALNISLSKATLAALEEEENKQKSNITDSTSSC</sequence>
<evidence type="ECO:0000313" key="2">
    <source>
        <dbReference type="EMBL" id="TXG48768.1"/>
    </source>
</evidence>
<accession>A0A5C7GVN6</accession>
<dbReference type="Pfam" id="PF02984">
    <property type="entry name" value="Cyclin_C"/>
    <property type="match status" value="1"/>
</dbReference>
<evidence type="ECO:0000259" key="1">
    <source>
        <dbReference type="Pfam" id="PF02984"/>
    </source>
</evidence>
<comment type="caution">
    <text evidence="2">The sequence shown here is derived from an EMBL/GenBank/DDBJ whole genome shotgun (WGS) entry which is preliminary data.</text>
</comment>
<evidence type="ECO:0000313" key="3">
    <source>
        <dbReference type="Proteomes" id="UP000323000"/>
    </source>
</evidence>